<dbReference type="SUPFAM" id="SSF55957">
    <property type="entry name" value="Phosphoglucomutase, C-terminal domain"/>
    <property type="match status" value="1"/>
</dbReference>
<dbReference type="STRING" id="48467.SAMN02745166_03317"/>
<dbReference type="Pfam" id="PF00408">
    <property type="entry name" value="PGM_PMM_IV"/>
    <property type="match status" value="1"/>
</dbReference>
<dbReference type="PANTHER" id="PTHR42946:SF1">
    <property type="entry name" value="PHOSPHOGLUCOMUTASE (ALPHA-D-GLUCOSE-1,6-BISPHOSPHATE-DEPENDENT)"/>
    <property type="match status" value="1"/>
</dbReference>
<evidence type="ECO:0000256" key="6">
    <source>
        <dbReference type="ARBA" id="ARBA00066330"/>
    </source>
</evidence>
<dbReference type="Gene3D" id="3.30.310.50">
    <property type="entry name" value="Alpha-D-phosphohexomutase, C-terminal domain"/>
    <property type="match status" value="1"/>
</dbReference>
<keyword evidence="3 8" id="KW-0479">Metal-binding</keyword>
<comment type="function">
    <text evidence="8 10">Catalyzes the conversion of glucosamine-6-phosphate to glucosamine-1-phosphate.</text>
</comment>
<evidence type="ECO:0000256" key="5">
    <source>
        <dbReference type="ARBA" id="ARBA00023235"/>
    </source>
</evidence>
<evidence type="ECO:0000256" key="9">
    <source>
        <dbReference type="RuleBase" id="RU004326"/>
    </source>
</evidence>
<dbReference type="PRINTS" id="PR00509">
    <property type="entry name" value="PGMPMM"/>
</dbReference>
<dbReference type="HAMAP" id="MF_01554_B">
    <property type="entry name" value="GlmM_B"/>
    <property type="match status" value="1"/>
</dbReference>
<proteinExistence type="inferred from homology"/>
<evidence type="ECO:0000256" key="4">
    <source>
        <dbReference type="ARBA" id="ARBA00022842"/>
    </source>
</evidence>
<feature type="domain" description="Alpha-D-phosphohexomutase alpha/beta/alpha" evidence="12">
    <location>
        <begin position="6"/>
        <end position="141"/>
    </location>
</feature>
<dbReference type="PROSITE" id="PS00710">
    <property type="entry name" value="PGM_PMM"/>
    <property type="match status" value="1"/>
</dbReference>
<comment type="cofactor">
    <cofactor evidence="8">
        <name>Mg(2+)</name>
        <dbReference type="ChEBI" id="CHEBI:18420"/>
    </cofactor>
    <text evidence="8">Binds 1 Mg(2+) ion per subunit.</text>
</comment>
<feature type="binding site" evidence="8">
    <location>
        <position position="250"/>
    </location>
    <ligand>
        <name>Mg(2+)</name>
        <dbReference type="ChEBI" id="CHEBI:18420"/>
    </ligand>
</feature>
<feature type="modified residue" description="Phosphoserine" evidence="8">
    <location>
        <position position="107"/>
    </location>
</feature>
<dbReference type="NCBIfam" id="TIGR01455">
    <property type="entry name" value="glmM"/>
    <property type="match status" value="1"/>
</dbReference>
<keyword evidence="2 8" id="KW-0597">Phosphoprotein</keyword>
<keyword evidence="16" id="KW-1185">Reference proteome</keyword>
<comment type="catalytic activity">
    <reaction evidence="8 10">
        <text>alpha-D-glucosamine 1-phosphate = D-glucosamine 6-phosphate</text>
        <dbReference type="Rhea" id="RHEA:23424"/>
        <dbReference type="ChEBI" id="CHEBI:58516"/>
        <dbReference type="ChEBI" id="CHEBI:58725"/>
        <dbReference type="EC" id="5.4.2.10"/>
    </reaction>
</comment>
<feature type="binding site" description="via phosphate group" evidence="8">
    <location>
        <position position="107"/>
    </location>
    <ligand>
        <name>Mg(2+)</name>
        <dbReference type="ChEBI" id="CHEBI:18420"/>
    </ligand>
</feature>
<evidence type="ECO:0000256" key="1">
    <source>
        <dbReference type="ARBA" id="ARBA00010231"/>
    </source>
</evidence>
<dbReference type="Pfam" id="PF02878">
    <property type="entry name" value="PGM_PMM_I"/>
    <property type="match status" value="1"/>
</dbReference>
<feature type="domain" description="Alpha-D-phosphohexomutase C-terminal" evidence="11">
    <location>
        <begin position="383"/>
        <end position="447"/>
    </location>
</feature>
<dbReference type="EC" id="5.4.2.10" evidence="6 8"/>
<feature type="binding site" evidence="8">
    <location>
        <position position="248"/>
    </location>
    <ligand>
        <name>Mg(2+)</name>
        <dbReference type="ChEBI" id="CHEBI:18420"/>
    </ligand>
</feature>
<dbReference type="InterPro" id="IPR005841">
    <property type="entry name" value="Alpha-D-phosphohexomutase_SF"/>
</dbReference>
<dbReference type="InterPro" id="IPR005846">
    <property type="entry name" value="A-D-PHexomutase_a/b/a-III"/>
</dbReference>
<dbReference type="GO" id="GO:0005975">
    <property type="term" value="P:carbohydrate metabolic process"/>
    <property type="evidence" value="ECO:0007669"/>
    <property type="project" value="InterPro"/>
</dbReference>
<dbReference type="EMBL" id="FUYE01000011">
    <property type="protein sequence ID" value="SKB01136.1"/>
    <property type="molecule type" value="Genomic_DNA"/>
</dbReference>
<feature type="domain" description="Alpha-D-phosphohexomutase alpha/beta/alpha" evidence="14">
    <location>
        <begin position="265"/>
        <end position="376"/>
    </location>
</feature>
<feature type="binding site" evidence="8">
    <location>
        <position position="252"/>
    </location>
    <ligand>
        <name>Mg(2+)</name>
        <dbReference type="ChEBI" id="CHEBI:18420"/>
    </ligand>
</feature>
<dbReference type="FunFam" id="3.40.120.10:FF:000001">
    <property type="entry name" value="Phosphoglucosamine mutase"/>
    <property type="match status" value="1"/>
</dbReference>
<dbReference type="InterPro" id="IPR005845">
    <property type="entry name" value="A-D-PHexomutase_a/b/a-II"/>
</dbReference>
<dbReference type="InterPro" id="IPR036900">
    <property type="entry name" value="A-D-PHexomutase_C_sf"/>
</dbReference>
<dbReference type="GO" id="GO:0000287">
    <property type="term" value="F:magnesium ion binding"/>
    <property type="evidence" value="ECO:0007669"/>
    <property type="project" value="UniProtKB-UniRule"/>
</dbReference>
<dbReference type="CDD" id="cd05802">
    <property type="entry name" value="GlmM"/>
    <property type="match status" value="1"/>
</dbReference>
<dbReference type="Proteomes" id="UP000190774">
    <property type="component" value="Unassembled WGS sequence"/>
</dbReference>
<evidence type="ECO:0000259" key="11">
    <source>
        <dbReference type="Pfam" id="PF00408"/>
    </source>
</evidence>
<dbReference type="SUPFAM" id="SSF53738">
    <property type="entry name" value="Phosphoglucomutase, first 3 domains"/>
    <property type="match status" value="3"/>
</dbReference>
<dbReference type="GO" id="GO:0008966">
    <property type="term" value="F:phosphoglucosamine mutase activity"/>
    <property type="evidence" value="ECO:0007669"/>
    <property type="project" value="UniProtKB-UniRule"/>
</dbReference>
<dbReference type="RefSeq" id="WP_078814501.1">
    <property type="nucleotide sequence ID" value="NZ_FUYE01000011.1"/>
</dbReference>
<evidence type="ECO:0000313" key="16">
    <source>
        <dbReference type="Proteomes" id="UP000190774"/>
    </source>
</evidence>
<name>A0A1T4YH78_9BACT</name>
<protein>
    <recommendedName>
        <fullName evidence="7 8">Phosphoglucosamine mutase</fullName>
        <ecNumber evidence="6 8">5.4.2.10</ecNumber>
    </recommendedName>
</protein>
<dbReference type="InterPro" id="IPR005844">
    <property type="entry name" value="A-D-PHexomutase_a/b/a-I"/>
</dbReference>
<evidence type="ECO:0000256" key="8">
    <source>
        <dbReference type="HAMAP-Rule" id="MF_01554"/>
    </source>
</evidence>
<accession>A0A1T4YH78</accession>
<dbReference type="GO" id="GO:0005829">
    <property type="term" value="C:cytosol"/>
    <property type="evidence" value="ECO:0007669"/>
    <property type="project" value="TreeGrafter"/>
</dbReference>
<dbReference type="GO" id="GO:0009252">
    <property type="term" value="P:peptidoglycan biosynthetic process"/>
    <property type="evidence" value="ECO:0007669"/>
    <property type="project" value="TreeGrafter"/>
</dbReference>
<feature type="domain" description="Alpha-D-phosphohexomutase alpha/beta/alpha" evidence="13">
    <location>
        <begin position="165"/>
        <end position="260"/>
    </location>
</feature>
<evidence type="ECO:0000256" key="7">
    <source>
        <dbReference type="ARBA" id="ARBA00068193"/>
    </source>
</evidence>
<dbReference type="FunFam" id="3.40.120.10:FF:000002">
    <property type="entry name" value="Phosphoglucosamine mutase"/>
    <property type="match status" value="1"/>
</dbReference>
<evidence type="ECO:0000259" key="13">
    <source>
        <dbReference type="Pfam" id="PF02879"/>
    </source>
</evidence>
<dbReference type="InterPro" id="IPR006352">
    <property type="entry name" value="GlmM_bact"/>
</dbReference>
<dbReference type="PANTHER" id="PTHR42946">
    <property type="entry name" value="PHOSPHOHEXOSE MUTASE"/>
    <property type="match status" value="1"/>
</dbReference>
<dbReference type="Pfam" id="PF02879">
    <property type="entry name" value="PGM_PMM_II"/>
    <property type="match status" value="1"/>
</dbReference>
<dbReference type="OrthoDB" id="9806956at2"/>
<feature type="active site" description="Phosphoserine intermediate" evidence="8">
    <location>
        <position position="107"/>
    </location>
</feature>
<evidence type="ECO:0000259" key="14">
    <source>
        <dbReference type="Pfam" id="PF02880"/>
    </source>
</evidence>
<dbReference type="InterPro" id="IPR005843">
    <property type="entry name" value="A-D-PHexomutase_C"/>
</dbReference>
<sequence>MSEKRQFFGTDGVRAVANRHPMTPEFVLRLGQAAATILGNRTEGGERPRAIIGRDTRASGEMLEAALVAGLNSAGVDVVLAGMIPTPAVAMLAAQSGANFGVIVSASHNPFEDNGIKFVHGNGRKLNDQTELAIEKIVLGNAEEAIRPEGRGIGRVSRMTDSVERYVAHAVASMGGVRLDGMRVALDNAHGAASYTSALALEQLGADVQVFHSEPDGFNINEECGCTHSEELERLVRQSQAQAGIAHDGDADRIALCDEEAIALDGDELMAIAAESMLRKGTLKQNTLAVTIMSNYGLDDLVSRLGGRVIRTNVGDRYVLEEMNSRGLNLGGEQSGHIIFGDWASTGDGLIAGLQVLKIMKETGEPLSQLRKCLKKFPQSSRNLRVRSKPPITDLTEAQKIIKETEKKLGNYGRVLLRYSGTESLIRLLIEGRDVEYLEAQADRIASAILAQIG</sequence>
<dbReference type="GO" id="GO:0006048">
    <property type="term" value="P:UDP-N-acetylglucosamine biosynthetic process"/>
    <property type="evidence" value="ECO:0007669"/>
    <property type="project" value="TreeGrafter"/>
</dbReference>
<dbReference type="InterPro" id="IPR016066">
    <property type="entry name" value="A-D-PHexomutase_CS"/>
</dbReference>
<organism evidence="15 16">
    <name type="scientific">Prosthecobacter debontii</name>
    <dbReference type="NCBI Taxonomy" id="48467"/>
    <lineage>
        <taxon>Bacteria</taxon>
        <taxon>Pseudomonadati</taxon>
        <taxon>Verrucomicrobiota</taxon>
        <taxon>Verrucomicrobiia</taxon>
        <taxon>Verrucomicrobiales</taxon>
        <taxon>Verrucomicrobiaceae</taxon>
        <taxon>Prosthecobacter</taxon>
    </lineage>
</organism>
<dbReference type="GO" id="GO:0004615">
    <property type="term" value="F:phosphomannomutase activity"/>
    <property type="evidence" value="ECO:0007669"/>
    <property type="project" value="TreeGrafter"/>
</dbReference>
<evidence type="ECO:0000256" key="3">
    <source>
        <dbReference type="ARBA" id="ARBA00022723"/>
    </source>
</evidence>
<keyword evidence="4 8" id="KW-0460">Magnesium</keyword>
<evidence type="ECO:0000313" key="15">
    <source>
        <dbReference type="EMBL" id="SKB01136.1"/>
    </source>
</evidence>
<dbReference type="InterPro" id="IPR050060">
    <property type="entry name" value="Phosphoglucosamine_mutase"/>
</dbReference>
<reference evidence="16" key="1">
    <citation type="submission" date="2017-02" db="EMBL/GenBank/DDBJ databases">
        <authorList>
            <person name="Varghese N."/>
            <person name="Submissions S."/>
        </authorList>
    </citation>
    <scope>NUCLEOTIDE SEQUENCE [LARGE SCALE GENOMIC DNA]</scope>
    <source>
        <strain evidence="16">ATCC 700200</strain>
    </source>
</reference>
<keyword evidence="5 8" id="KW-0413">Isomerase</keyword>
<dbReference type="Pfam" id="PF02880">
    <property type="entry name" value="PGM_PMM_III"/>
    <property type="match status" value="1"/>
</dbReference>
<dbReference type="AlphaFoldDB" id="A0A1T4YH78"/>
<comment type="similarity">
    <text evidence="1 8 9">Belongs to the phosphohexose mutase family.</text>
</comment>
<dbReference type="Gene3D" id="3.40.120.10">
    <property type="entry name" value="Alpha-D-Glucose-1,6-Bisphosphate, subunit A, domain 3"/>
    <property type="match status" value="3"/>
</dbReference>
<evidence type="ECO:0000259" key="12">
    <source>
        <dbReference type="Pfam" id="PF02878"/>
    </source>
</evidence>
<gene>
    <name evidence="8" type="primary">glmM</name>
    <name evidence="15" type="ORF">SAMN02745166_03317</name>
</gene>
<evidence type="ECO:0000256" key="2">
    <source>
        <dbReference type="ARBA" id="ARBA00022553"/>
    </source>
</evidence>
<comment type="PTM">
    <text evidence="8">Activated by phosphorylation.</text>
</comment>
<evidence type="ECO:0000256" key="10">
    <source>
        <dbReference type="RuleBase" id="RU004327"/>
    </source>
</evidence>
<dbReference type="InterPro" id="IPR016055">
    <property type="entry name" value="A-D-PHexomutase_a/b/a-I/II/III"/>
</dbReference>